<accession>A0AAP0HRM8</accession>
<evidence type="ECO:0000313" key="2">
    <source>
        <dbReference type="EMBL" id="KAK9098788.1"/>
    </source>
</evidence>
<dbReference type="AlphaFoldDB" id="A0AAP0HRM8"/>
<evidence type="ECO:0000256" key="1">
    <source>
        <dbReference type="SAM" id="MobiDB-lite"/>
    </source>
</evidence>
<organism evidence="2 3">
    <name type="scientific">Stephania yunnanensis</name>
    <dbReference type="NCBI Taxonomy" id="152371"/>
    <lineage>
        <taxon>Eukaryota</taxon>
        <taxon>Viridiplantae</taxon>
        <taxon>Streptophyta</taxon>
        <taxon>Embryophyta</taxon>
        <taxon>Tracheophyta</taxon>
        <taxon>Spermatophyta</taxon>
        <taxon>Magnoliopsida</taxon>
        <taxon>Ranunculales</taxon>
        <taxon>Menispermaceae</taxon>
        <taxon>Menispermoideae</taxon>
        <taxon>Cissampelideae</taxon>
        <taxon>Stephania</taxon>
    </lineage>
</organism>
<dbReference type="Proteomes" id="UP001420932">
    <property type="component" value="Unassembled WGS sequence"/>
</dbReference>
<keyword evidence="3" id="KW-1185">Reference proteome</keyword>
<reference evidence="2 3" key="1">
    <citation type="submission" date="2024-01" db="EMBL/GenBank/DDBJ databases">
        <title>Genome assemblies of Stephania.</title>
        <authorList>
            <person name="Yang L."/>
        </authorList>
    </citation>
    <scope>NUCLEOTIDE SEQUENCE [LARGE SCALE GENOMIC DNA]</scope>
    <source>
        <strain evidence="2">YNDBR</strain>
        <tissue evidence="2">Leaf</tissue>
    </source>
</reference>
<protein>
    <submittedName>
        <fullName evidence="2">Uncharacterized protein</fullName>
    </submittedName>
</protein>
<evidence type="ECO:0000313" key="3">
    <source>
        <dbReference type="Proteomes" id="UP001420932"/>
    </source>
</evidence>
<feature type="compositionally biased region" description="Basic and acidic residues" evidence="1">
    <location>
        <begin position="1"/>
        <end position="10"/>
    </location>
</feature>
<proteinExistence type="predicted"/>
<gene>
    <name evidence="2" type="ORF">Syun_025833</name>
</gene>
<feature type="region of interest" description="Disordered" evidence="1">
    <location>
        <begin position="1"/>
        <end position="20"/>
    </location>
</feature>
<name>A0AAP0HRM8_9MAGN</name>
<sequence>MGRAFHEPQHHSTSSPPIGSLHVASLHHHVTNHFFSSFNSASTFSGFVPMRSPRISAEFARFSPSPFYTPLVVHSPHNNTSSTVLSANPTMPPQRTAAYEPIWRGHMDKTRFQAQKQPYDAPRCTSHLPNP</sequence>
<dbReference type="EMBL" id="JBBNAF010000011">
    <property type="protein sequence ID" value="KAK9098788.1"/>
    <property type="molecule type" value="Genomic_DNA"/>
</dbReference>
<comment type="caution">
    <text evidence="2">The sequence shown here is derived from an EMBL/GenBank/DDBJ whole genome shotgun (WGS) entry which is preliminary data.</text>
</comment>